<dbReference type="PROSITE" id="PS00211">
    <property type="entry name" value="ABC_TRANSPORTER_1"/>
    <property type="match status" value="1"/>
</dbReference>
<dbReference type="SUPFAM" id="SSF52540">
    <property type="entry name" value="P-loop containing nucleoside triphosphate hydrolases"/>
    <property type="match status" value="1"/>
</dbReference>
<evidence type="ECO:0000256" key="5">
    <source>
        <dbReference type="ARBA" id="ARBA00038388"/>
    </source>
</evidence>
<evidence type="ECO:0000256" key="4">
    <source>
        <dbReference type="ARBA" id="ARBA00022967"/>
    </source>
</evidence>
<dbReference type="PANTHER" id="PTHR42798:SF7">
    <property type="entry name" value="ALPHA-D-RIBOSE 1-METHYLPHOSPHONATE 5-TRIPHOSPHATE SYNTHASE SUBUNIT PHNL"/>
    <property type="match status" value="1"/>
</dbReference>
<comment type="caution">
    <text evidence="7">The sequence shown here is derived from an EMBL/GenBank/DDBJ whole genome shotgun (WGS) entry which is preliminary data.</text>
</comment>
<evidence type="ECO:0000256" key="1">
    <source>
        <dbReference type="ARBA" id="ARBA00022448"/>
    </source>
</evidence>
<dbReference type="InterPro" id="IPR017911">
    <property type="entry name" value="MacB-like_ATP-bd"/>
</dbReference>
<dbReference type="InterPro" id="IPR003439">
    <property type="entry name" value="ABC_transporter-like_ATP-bd"/>
</dbReference>
<dbReference type="Gene3D" id="3.40.50.300">
    <property type="entry name" value="P-loop containing nucleotide triphosphate hydrolases"/>
    <property type="match status" value="1"/>
</dbReference>
<evidence type="ECO:0000313" key="7">
    <source>
        <dbReference type="EMBL" id="CDC74003.1"/>
    </source>
</evidence>
<keyword evidence="4" id="KW-1278">Translocase</keyword>
<dbReference type="AlphaFoldDB" id="R6TKW0"/>
<evidence type="ECO:0000313" key="8">
    <source>
        <dbReference type="EMBL" id="MCI5754934.1"/>
    </source>
</evidence>
<dbReference type="PANTHER" id="PTHR42798">
    <property type="entry name" value="LIPOPROTEIN-RELEASING SYSTEM ATP-BINDING PROTEIN LOLD"/>
    <property type="match status" value="1"/>
</dbReference>
<dbReference type="Pfam" id="PF00005">
    <property type="entry name" value="ABC_tran"/>
    <property type="match status" value="1"/>
</dbReference>
<evidence type="ECO:0000256" key="2">
    <source>
        <dbReference type="ARBA" id="ARBA00022741"/>
    </source>
</evidence>
<dbReference type="InterPro" id="IPR003593">
    <property type="entry name" value="AAA+_ATPase"/>
</dbReference>
<dbReference type="GO" id="GO:0016887">
    <property type="term" value="F:ATP hydrolysis activity"/>
    <property type="evidence" value="ECO:0007669"/>
    <property type="project" value="InterPro"/>
</dbReference>
<keyword evidence="2" id="KW-0547">Nucleotide-binding</keyword>
<gene>
    <name evidence="7" type="ORF">BN580_01389</name>
    <name evidence="8" type="ORF">MR241_01415</name>
</gene>
<dbReference type="GO" id="GO:0022857">
    <property type="term" value="F:transmembrane transporter activity"/>
    <property type="evidence" value="ECO:0007669"/>
    <property type="project" value="UniProtKB-ARBA"/>
</dbReference>
<dbReference type="CDD" id="cd03255">
    <property type="entry name" value="ABC_MJ0796_LolCDE_FtsE"/>
    <property type="match status" value="1"/>
</dbReference>
<evidence type="ECO:0000313" key="10">
    <source>
        <dbReference type="Proteomes" id="UP001139365"/>
    </source>
</evidence>
<evidence type="ECO:0000256" key="3">
    <source>
        <dbReference type="ARBA" id="ARBA00022840"/>
    </source>
</evidence>
<dbReference type="GO" id="GO:0005524">
    <property type="term" value="F:ATP binding"/>
    <property type="evidence" value="ECO:0007669"/>
    <property type="project" value="UniProtKB-KW"/>
</dbReference>
<dbReference type="InterPro" id="IPR027417">
    <property type="entry name" value="P-loop_NTPase"/>
</dbReference>
<reference evidence="8 10" key="2">
    <citation type="submission" date="2022-03" db="EMBL/GenBank/DDBJ databases">
        <title>Metagenome-assembled genomes from swine fecal metagenomes.</title>
        <authorList>
            <person name="Holman D.B."/>
            <person name="Kommadath A."/>
        </authorList>
    </citation>
    <scope>NUCLEOTIDE SEQUENCE [LARGE SCALE GENOMIC DNA]</scope>
    <source>
        <strain evidence="8">SUG147</strain>
    </source>
</reference>
<dbReference type="InterPro" id="IPR017871">
    <property type="entry name" value="ABC_transporter-like_CS"/>
</dbReference>
<dbReference type="STRING" id="1263015.BN580_01389"/>
<dbReference type="SMART" id="SM00382">
    <property type="entry name" value="AAA"/>
    <property type="match status" value="1"/>
</dbReference>
<dbReference type="FunFam" id="3.40.50.300:FF:000032">
    <property type="entry name" value="Export ABC transporter ATP-binding protein"/>
    <property type="match status" value="1"/>
</dbReference>
<reference evidence="7" key="1">
    <citation type="submission" date="2012-11" db="EMBL/GenBank/DDBJ databases">
        <title>Dependencies among metagenomic species, viruses, plasmids and units of genetic variation.</title>
        <authorList>
            <person name="Nielsen H.B."/>
            <person name="Almeida M."/>
            <person name="Juncker A.S."/>
            <person name="Rasmussen S."/>
            <person name="Li J."/>
            <person name="Sunagawa S."/>
            <person name="Plichta D."/>
            <person name="Gautier L."/>
            <person name="Le Chatelier E."/>
            <person name="Peletier E."/>
            <person name="Bonde I."/>
            <person name="Nielsen T."/>
            <person name="Manichanh C."/>
            <person name="Arumugam M."/>
            <person name="Batto J."/>
            <person name="Santos M.B.Q.D."/>
            <person name="Blom N."/>
            <person name="Borruel N."/>
            <person name="Burgdorf K.S."/>
            <person name="Boumezbeur F."/>
            <person name="Casellas F."/>
            <person name="Dore J."/>
            <person name="Guarner F."/>
            <person name="Hansen T."/>
            <person name="Hildebrand F."/>
            <person name="Kaas R.S."/>
            <person name="Kennedy S."/>
            <person name="Kristiansen K."/>
            <person name="Kultima J.R."/>
            <person name="Leonard P."/>
            <person name="Levenez F."/>
            <person name="Lund O."/>
            <person name="Moumen B."/>
            <person name="Le Paslier D."/>
            <person name="Pons N."/>
            <person name="Pedersen O."/>
            <person name="Prifti E."/>
            <person name="Qin J."/>
            <person name="Raes J."/>
            <person name="Tap J."/>
            <person name="Tims S."/>
            <person name="Ussery D.W."/>
            <person name="Yamada T."/>
            <person name="MetaHit consortium"/>
            <person name="Renault P."/>
            <person name="Sicheritz-Ponten T."/>
            <person name="Bork P."/>
            <person name="Wang J."/>
            <person name="Brunak S."/>
            <person name="Ehrlich S.D."/>
        </authorList>
    </citation>
    <scope>NUCLEOTIDE SEQUENCE [LARGE SCALE GENOMIC DNA]</scope>
</reference>
<accession>R6TKW0</accession>
<dbReference type="EMBL" id="JALEMU010000024">
    <property type="protein sequence ID" value="MCI5754934.1"/>
    <property type="molecule type" value="Genomic_DNA"/>
</dbReference>
<keyword evidence="1" id="KW-0813">Transport</keyword>
<evidence type="ECO:0000313" key="9">
    <source>
        <dbReference type="Proteomes" id="UP000017938"/>
    </source>
</evidence>
<feature type="domain" description="ABC transporter" evidence="6">
    <location>
        <begin position="4"/>
        <end position="244"/>
    </location>
</feature>
<proteinExistence type="inferred from homology"/>
<dbReference type="PROSITE" id="PS50893">
    <property type="entry name" value="ABC_TRANSPORTER_2"/>
    <property type="match status" value="1"/>
</dbReference>
<dbReference type="Proteomes" id="UP000017938">
    <property type="component" value="Unassembled WGS sequence"/>
</dbReference>
<organism evidence="7 9">
    <name type="scientific">Candidatus Colimorpha enterica</name>
    <dbReference type="NCBI Taxonomy" id="3083063"/>
    <lineage>
        <taxon>Bacteria</taxon>
        <taxon>Pseudomonadati</taxon>
        <taxon>Bacteroidota</taxon>
        <taxon>Bacteroidia</taxon>
        <taxon>Bacteroidales</taxon>
        <taxon>Candidatus Colimorpha</taxon>
    </lineage>
</organism>
<keyword evidence="3 8" id="KW-0067">ATP-binding</keyword>
<name>R6TKW0_9BACT</name>
<comment type="similarity">
    <text evidence="5">Belongs to the ABC transporter superfamily. Macrolide exporter (TC 3.A.1.122) family.</text>
</comment>
<dbReference type="GO" id="GO:0098796">
    <property type="term" value="C:membrane protein complex"/>
    <property type="evidence" value="ECO:0007669"/>
    <property type="project" value="UniProtKB-ARBA"/>
</dbReference>
<protein>
    <submittedName>
        <fullName evidence="8">ABC transporter ATP-binding protein</fullName>
    </submittedName>
    <submittedName>
        <fullName evidence="7">ABC transporter related</fullName>
    </submittedName>
</protein>
<dbReference type="EMBL" id="CBFW010000193">
    <property type="protein sequence ID" value="CDC74003.1"/>
    <property type="molecule type" value="Genomic_DNA"/>
</dbReference>
<evidence type="ECO:0000259" key="6">
    <source>
        <dbReference type="PROSITE" id="PS50893"/>
    </source>
</evidence>
<sequence>MNLLEVRNLKKIYTTRFGGNRVTALENVCFDVAEGEYVAIMGESGSGKTTLLNIVATLDRPTFGEVLLNGRDICRVKDSEAAVFRREHLGFVFQDFNLLDSFSVRDNIFLPLVLAGMKYPEMERRLTPIAFDLGIGDILGKFPYEISGGQKQRAAVARALITEPEIILADEPTGALDSRSSDELLRLFSGINGRGQTILMVTHSAKAASRAGRVLFIKDGTVFHQLYRGQSSDEEMYQKISDSLTVIATGGGIR</sequence>
<dbReference type="Proteomes" id="UP001139365">
    <property type="component" value="Unassembled WGS sequence"/>
</dbReference>